<dbReference type="PROSITE" id="PS51257">
    <property type="entry name" value="PROKAR_LIPOPROTEIN"/>
    <property type="match status" value="1"/>
</dbReference>
<dbReference type="InterPro" id="IPR007921">
    <property type="entry name" value="CHAP_dom"/>
</dbReference>
<dbReference type="Pfam" id="PF05257">
    <property type="entry name" value="CHAP"/>
    <property type="match status" value="1"/>
</dbReference>
<dbReference type="Gene3D" id="3.90.1720.10">
    <property type="entry name" value="endopeptidase domain like (from Nostoc punctiforme)"/>
    <property type="match status" value="1"/>
</dbReference>
<evidence type="ECO:0000313" key="2">
    <source>
        <dbReference type="EMBL" id="CAE11206.1"/>
    </source>
</evidence>
<dbReference type="eggNOG" id="COG0791">
    <property type="taxonomic scope" value="Bacteria"/>
</dbReference>
<evidence type="ECO:0000313" key="3">
    <source>
        <dbReference type="Proteomes" id="UP000000422"/>
    </source>
</evidence>
<protein>
    <recommendedName>
        <fullName evidence="1">Peptidase C51 domain-containing protein</fullName>
    </recommendedName>
</protein>
<gene>
    <name evidence="2" type="ordered locus">WS2218</name>
</gene>
<evidence type="ECO:0000259" key="1">
    <source>
        <dbReference type="Pfam" id="PF05257"/>
    </source>
</evidence>
<proteinExistence type="predicted"/>
<dbReference type="HOGENOM" id="CLU_099058_0_0_7"/>
<dbReference type="Proteomes" id="UP000000422">
    <property type="component" value="Chromosome"/>
</dbReference>
<dbReference type="EMBL" id="BX571663">
    <property type="protein sequence ID" value="CAE11206.1"/>
    <property type="molecule type" value="Genomic_DNA"/>
</dbReference>
<dbReference type="GO" id="GO:0006508">
    <property type="term" value="P:proteolysis"/>
    <property type="evidence" value="ECO:0007669"/>
    <property type="project" value="UniProtKB-KW"/>
</dbReference>
<dbReference type="KEGG" id="wsu:WS2218"/>
<reference evidence="2 3" key="1">
    <citation type="journal article" date="2003" name="Proc. Natl. Acad. Sci. U.S.A.">
        <title>Complete genome sequence and analysis of Wolinella succinogenes.</title>
        <authorList>
            <person name="Baar C."/>
            <person name="Eppinger M."/>
            <person name="Raddatz G."/>
            <person name="Simon JM."/>
            <person name="Lanz C."/>
            <person name="Klimmek O."/>
            <person name="Nandakumar R."/>
            <person name="Gross R."/>
            <person name="Rosinus A."/>
            <person name="Keller H."/>
            <person name="Jagtap P."/>
            <person name="Linke B."/>
            <person name="Meyer F."/>
            <person name="Lederer H."/>
            <person name="Schuster S.C."/>
        </authorList>
    </citation>
    <scope>NUCLEOTIDE SEQUENCE [LARGE SCALE GENOMIC DNA]</scope>
    <source>
        <strain evidence="3">ATCC 29543 / DSM 1740 / CCUG 13145 / JCM 31913 / LMG 7466 / NCTC 11488 / FDC 602W</strain>
    </source>
</reference>
<keyword evidence="3" id="KW-1185">Reference proteome</keyword>
<accession>Q7MQL1</accession>
<name>Q7MQL1_WOLSU</name>
<organism evidence="3">
    <name type="scientific">Wolinella succinogenes (strain ATCC 29543 / DSM 1740 / CCUG 13145 / JCM 31913 / LMG 7466 / NCTC 11488 / FDC 602W)</name>
    <name type="common">Vibrio succinogenes</name>
    <dbReference type="NCBI Taxonomy" id="273121"/>
    <lineage>
        <taxon>Bacteria</taxon>
        <taxon>Pseudomonadati</taxon>
        <taxon>Campylobacterota</taxon>
        <taxon>Epsilonproteobacteria</taxon>
        <taxon>Campylobacterales</taxon>
        <taxon>Helicobacteraceae</taxon>
        <taxon>Wolinella</taxon>
    </lineage>
</organism>
<dbReference type="GO" id="GO:0008234">
    <property type="term" value="F:cysteine-type peptidase activity"/>
    <property type="evidence" value="ECO:0007669"/>
    <property type="project" value="UniProtKB-KW"/>
</dbReference>
<dbReference type="STRING" id="273121.WS2218"/>
<sequence length="222" mass="24995">MMHLRLIWRLGGMGLILLALAGCADKNQYTERNVIIPPLKEEKPKVDPLALSLDRYLNKRDGKDCSGFVSLINKENGNLYFDEALLNSFFTTKNKSQAIYNLYKKNGKTFTEGVPQKGDLVFFVNTFKGTFNRKKSDQNITHVGIVREVAEDGTVRFFHNSAGINQESFMNLRLPNLHKLGEKEVNSYIIRCPKNANPLSCLTSTRFIGYGKIPLGTTLGSK</sequence>
<feature type="domain" description="Peptidase C51" evidence="1">
    <location>
        <begin position="62"/>
        <end position="157"/>
    </location>
</feature>
<dbReference type="AlphaFoldDB" id="Q7MQL1"/>